<dbReference type="EMBL" id="BGPR01037052">
    <property type="protein sequence ID" value="GBO12546.1"/>
    <property type="molecule type" value="Genomic_DNA"/>
</dbReference>
<proteinExistence type="predicted"/>
<dbReference type="Proteomes" id="UP000499080">
    <property type="component" value="Unassembled WGS sequence"/>
</dbReference>
<keyword evidence="3" id="KW-1185">Reference proteome</keyword>
<comment type="caution">
    <text evidence="1">The sequence shown here is derived from an EMBL/GenBank/DDBJ whole genome shotgun (WGS) entry which is preliminary data.</text>
</comment>
<dbReference type="EMBL" id="BGPR01037054">
    <property type="protein sequence ID" value="GBO12548.1"/>
    <property type="molecule type" value="Genomic_DNA"/>
</dbReference>
<evidence type="ECO:0000313" key="2">
    <source>
        <dbReference type="EMBL" id="GBO12548.1"/>
    </source>
</evidence>
<gene>
    <name evidence="1" type="ORF">AVEN_246498_1</name>
    <name evidence="2" type="ORF">AVEN_26856_1</name>
</gene>
<accession>A0A4Y2ULL3</accession>
<organism evidence="1 3">
    <name type="scientific">Araneus ventricosus</name>
    <name type="common">Orbweaver spider</name>
    <name type="synonym">Epeira ventricosa</name>
    <dbReference type="NCBI Taxonomy" id="182803"/>
    <lineage>
        <taxon>Eukaryota</taxon>
        <taxon>Metazoa</taxon>
        <taxon>Ecdysozoa</taxon>
        <taxon>Arthropoda</taxon>
        <taxon>Chelicerata</taxon>
        <taxon>Arachnida</taxon>
        <taxon>Araneae</taxon>
        <taxon>Araneomorphae</taxon>
        <taxon>Entelegynae</taxon>
        <taxon>Araneoidea</taxon>
        <taxon>Araneidae</taxon>
        <taxon>Araneus</taxon>
    </lineage>
</organism>
<sequence length="119" mass="13175">MGQCPTNVVGGASFPFQTPLTFATSFLFHVSERCSGGRTSFVLKPKMVVYHVAQDRTQVSMNDRMTKCSMLVPQQLRRDFIPLRFAGSSHRALQIFQDEARLLGCCFRLGISGIAVGTD</sequence>
<reference evidence="1 3" key="1">
    <citation type="journal article" date="2019" name="Sci. Rep.">
        <title>Orb-weaving spider Araneus ventricosus genome elucidates the spidroin gene catalogue.</title>
        <authorList>
            <person name="Kono N."/>
            <person name="Nakamura H."/>
            <person name="Ohtoshi R."/>
            <person name="Moran D.A.P."/>
            <person name="Shinohara A."/>
            <person name="Yoshida Y."/>
            <person name="Fujiwara M."/>
            <person name="Mori M."/>
            <person name="Tomita M."/>
            <person name="Arakawa K."/>
        </authorList>
    </citation>
    <scope>NUCLEOTIDE SEQUENCE [LARGE SCALE GENOMIC DNA]</scope>
</reference>
<dbReference type="AlphaFoldDB" id="A0A4Y2ULL3"/>
<evidence type="ECO:0000313" key="1">
    <source>
        <dbReference type="EMBL" id="GBO12546.1"/>
    </source>
</evidence>
<name>A0A4Y2ULL3_ARAVE</name>
<protein>
    <submittedName>
        <fullName evidence="1">Uncharacterized protein</fullName>
    </submittedName>
</protein>
<evidence type="ECO:0000313" key="3">
    <source>
        <dbReference type="Proteomes" id="UP000499080"/>
    </source>
</evidence>